<protein>
    <submittedName>
        <fullName evidence="1">Uncharacterized protein</fullName>
    </submittedName>
</protein>
<evidence type="ECO:0000313" key="1">
    <source>
        <dbReference type="EMBL" id="GAH21451.1"/>
    </source>
</evidence>
<gene>
    <name evidence="1" type="ORF">S03H2_07069</name>
</gene>
<accession>X1DKQ5</accession>
<reference evidence="1" key="1">
    <citation type="journal article" date="2014" name="Front. Microbiol.">
        <title>High frequency of phylogenetically diverse reductive dehalogenase-homologous genes in deep subseafloor sedimentary metagenomes.</title>
        <authorList>
            <person name="Kawai M."/>
            <person name="Futagami T."/>
            <person name="Toyoda A."/>
            <person name="Takaki Y."/>
            <person name="Nishi S."/>
            <person name="Hori S."/>
            <person name="Arai W."/>
            <person name="Tsubouchi T."/>
            <person name="Morono Y."/>
            <person name="Uchiyama I."/>
            <person name="Ito T."/>
            <person name="Fujiyama A."/>
            <person name="Inagaki F."/>
            <person name="Takami H."/>
        </authorList>
    </citation>
    <scope>NUCLEOTIDE SEQUENCE</scope>
    <source>
        <strain evidence="1">Expedition CK06-06</strain>
    </source>
</reference>
<name>X1DKQ5_9ZZZZ</name>
<dbReference type="EMBL" id="BARU01003202">
    <property type="protein sequence ID" value="GAH21451.1"/>
    <property type="molecule type" value="Genomic_DNA"/>
</dbReference>
<sequence>MAYGRKDYFWGVAPEKSVFGELQTPVVHTGSNNVNPTKTVTVVTYPVSGGYNFQLTGLTLFCKLPGFQWFNLKVGGASKLIGWFDTERNFIFGEGGNIVCTGANNLTIEFTNYDTVSCLFMGTIYGFLQQIIV</sequence>
<comment type="caution">
    <text evidence="1">The sequence shown here is derived from an EMBL/GenBank/DDBJ whole genome shotgun (WGS) entry which is preliminary data.</text>
</comment>
<dbReference type="AlphaFoldDB" id="X1DKQ5"/>
<organism evidence="1">
    <name type="scientific">marine sediment metagenome</name>
    <dbReference type="NCBI Taxonomy" id="412755"/>
    <lineage>
        <taxon>unclassified sequences</taxon>
        <taxon>metagenomes</taxon>
        <taxon>ecological metagenomes</taxon>
    </lineage>
</organism>
<proteinExistence type="predicted"/>